<name>E9G941_DAPPU</name>
<evidence type="ECO:0000313" key="2">
    <source>
        <dbReference type="Proteomes" id="UP000000305"/>
    </source>
</evidence>
<dbReference type="AlphaFoldDB" id="E9G941"/>
<evidence type="ECO:0000313" key="1">
    <source>
        <dbReference type="EMBL" id="EFX84086.1"/>
    </source>
</evidence>
<dbReference type="KEGG" id="dpx:DAPPUDRAFT_239367"/>
<sequence>MNISVCFLEKVMQRKRREDGHQNVAVNPLTATPLCSPARAALFGLVVLQAAGSECRQAQNLPQGACYKAMHHAPPPLSARTCQQWQVPLGHGSFRRGA</sequence>
<dbReference type="PhylomeDB" id="E9G941"/>
<accession>E9G941</accession>
<protein>
    <submittedName>
        <fullName evidence="1">Uncharacterized protein</fullName>
    </submittedName>
</protein>
<gene>
    <name evidence="1" type="ORF">DAPPUDRAFT_239367</name>
</gene>
<dbReference type="HOGENOM" id="CLU_2335714_0_0_1"/>
<dbReference type="Proteomes" id="UP000000305">
    <property type="component" value="Unassembled WGS sequence"/>
</dbReference>
<reference evidence="1 2" key="1">
    <citation type="journal article" date="2011" name="Science">
        <title>The ecoresponsive genome of Daphnia pulex.</title>
        <authorList>
            <person name="Colbourne J.K."/>
            <person name="Pfrender M.E."/>
            <person name="Gilbert D."/>
            <person name="Thomas W.K."/>
            <person name="Tucker A."/>
            <person name="Oakley T.H."/>
            <person name="Tokishita S."/>
            <person name="Aerts A."/>
            <person name="Arnold G.J."/>
            <person name="Basu M.K."/>
            <person name="Bauer D.J."/>
            <person name="Caceres C.E."/>
            <person name="Carmel L."/>
            <person name="Casola C."/>
            <person name="Choi J.H."/>
            <person name="Detter J.C."/>
            <person name="Dong Q."/>
            <person name="Dusheyko S."/>
            <person name="Eads B.D."/>
            <person name="Frohlich T."/>
            <person name="Geiler-Samerotte K.A."/>
            <person name="Gerlach D."/>
            <person name="Hatcher P."/>
            <person name="Jogdeo S."/>
            <person name="Krijgsveld J."/>
            <person name="Kriventseva E.V."/>
            <person name="Kultz D."/>
            <person name="Laforsch C."/>
            <person name="Lindquist E."/>
            <person name="Lopez J."/>
            <person name="Manak J.R."/>
            <person name="Muller J."/>
            <person name="Pangilinan J."/>
            <person name="Patwardhan R.P."/>
            <person name="Pitluck S."/>
            <person name="Pritham E.J."/>
            <person name="Rechtsteiner A."/>
            <person name="Rho M."/>
            <person name="Rogozin I.B."/>
            <person name="Sakarya O."/>
            <person name="Salamov A."/>
            <person name="Schaack S."/>
            <person name="Shapiro H."/>
            <person name="Shiga Y."/>
            <person name="Skalitzky C."/>
            <person name="Smith Z."/>
            <person name="Souvorov A."/>
            <person name="Sung W."/>
            <person name="Tang Z."/>
            <person name="Tsuchiya D."/>
            <person name="Tu H."/>
            <person name="Vos H."/>
            <person name="Wang M."/>
            <person name="Wolf Y.I."/>
            <person name="Yamagata H."/>
            <person name="Yamada T."/>
            <person name="Ye Y."/>
            <person name="Shaw J.R."/>
            <person name="Andrews J."/>
            <person name="Crease T.J."/>
            <person name="Tang H."/>
            <person name="Lucas S.M."/>
            <person name="Robertson H.M."/>
            <person name="Bork P."/>
            <person name="Koonin E.V."/>
            <person name="Zdobnov E.M."/>
            <person name="Grigoriev I.V."/>
            <person name="Lynch M."/>
            <person name="Boore J.L."/>
        </authorList>
    </citation>
    <scope>NUCLEOTIDE SEQUENCE [LARGE SCALE GENOMIC DNA]</scope>
</reference>
<dbReference type="EMBL" id="GL732535">
    <property type="protein sequence ID" value="EFX84086.1"/>
    <property type="molecule type" value="Genomic_DNA"/>
</dbReference>
<proteinExistence type="predicted"/>
<organism evidence="1 2">
    <name type="scientific">Daphnia pulex</name>
    <name type="common">Water flea</name>
    <dbReference type="NCBI Taxonomy" id="6669"/>
    <lineage>
        <taxon>Eukaryota</taxon>
        <taxon>Metazoa</taxon>
        <taxon>Ecdysozoa</taxon>
        <taxon>Arthropoda</taxon>
        <taxon>Crustacea</taxon>
        <taxon>Branchiopoda</taxon>
        <taxon>Diplostraca</taxon>
        <taxon>Cladocera</taxon>
        <taxon>Anomopoda</taxon>
        <taxon>Daphniidae</taxon>
        <taxon>Daphnia</taxon>
    </lineage>
</organism>
<dbReference type="InParanoid" id="E9G941"/>
<keyword evidence="2" id="KW-1185">Reference proteome</keyword>